<reference evidence="10" key="1">
    <citation type="submission" date="2020-05" db="EMBL/GenBank/DDBJ databases">
        <authorList>
            <person name="Chiriac C."/>
            <person name="Salcher M."/>
            <person name="Ghai R."/>
            <person name="Kavagutti S V."/>
        </authorList>
    </citation>
    <scope>NUCLEOTIDE SEQUENCE</scope>
</reference>
<dbReference type="EMBL" id="CAEZXX010000006">
    <property type="protein sequence ID" value="CAB4694398.1"/>
    <property type="molecule type" value="Genomic_DNA"/>
</dbReference>
<accession>A0A6J6TC43</accession>
<dbReference type="SUPFAM" id="SSF53244">
    <property type="entry name" value="MurD-like peptide ligases, peptide-binding domain"/>
    <property type="match status" value="1"/>
</dbReference>
<dbReference type="PROSITE" id="PS01011">
    <property type="entry name" value="FOLYLPOLYGLU_SYNT_1"/>
    <property type="match status" value="1"/>
</dbReference>
<dbReference type="GO" id="GO:0005737">
    <property type="term" value="C:cytoplasm"/>
    <property type="evidence" value="ECO:0007669"/>
    <property type="project" value="TreeGrafter"/>
</dbReference>
<keyword evidence="6" id="KW-0460">Magnesium</keyword>
<sequence length="431" mass="45857">MTYAEALAYLDAHATYEKTGRIEAPSLDGITRLCAVMGDPQHCAPVIHITGTNGKGSTSQMITGLLMEQGLKVGTYTSPHLERINERLMIDGEAISDEAFAEQIAAVADLEVLAGVRPGYFEACTAAAFRHFADEAVDVMVIEVGLLGAWDATNVVDARVAVVTNIGLEHTEFAGPTKTHVAAEKAGIIKPGSTVVIGERDPELVEVFLARPHDAAWWRGEHFDVVDNELALGGRVVEMRTPNGSYSDVFVPLHGRHQADNAVLALTAVEAFFGAPIDAGVVNEGFSRVLMPGRFEVVGYQPLVILDGAHNPAGADVCADVFFTDFDPAGQRVLVVGCLRGREPVAMLEALRADEFDIVICCTAPSPRGLPGEEIAAAATKIGCSGVLAFDSVERACDRALDERTADDAVLVTGSLYVVGAARPHFRKVIP</sequence>
<dbReference type="InterPro" id="IPR036615">
    <property type="entry name" value="Mur_ligase_C_dom_sf"/>
</dbReference>
<dbReference type="AlphaFoldDB" id="A0A6J6TC43"/>
<dbReference type="PIRSF" id="PIRSF001563">
    <property type="entry name" value="Folylpolyglu_synth"/>
    <property type="match status" value="1"/>
</dbReference>
<evidence type="ECO:0000313" key="9">
    <source>
        <dbReference type="EMBL" id="CAB4694398.1"/>
    </source>
</evidence>
<dbReference type="Gene3D" id="3.90.190.20">
    <property type="entry name" value="Mur ligase, C-terminal domain"/>
    <property type="match status" value="1"/>
</dbReference>
<evidence type="ECO:0000256" key="2">
    <source>
        <dbReference type="ARBA" id="ARBA00022598"/>
    </source>
</evidence>
<dbReference type="InterPro" id="IPR001645">
    <property type="entry name" value="Folylpolyglutamate_synth"/>
</dbReference>
<evidence type="ECO:0000259" key="8">
    <source>
        <dbReference type="Pfam" id="PF08245"/>
    </source>
</evidence>
<dbReference type="EMBL" id="CAEZYY010000005">
    <property type="protein sequence ID" value="CAB4744716.1"/>
    <property type="molecule type" value="Genomic_DNA"/>
</dbReference>
<dbReference type="InterPro" id="IPR018109">
    <property type="entry name" value="Folylpolyglutamate_synth_CS"/>
</dbReference>
<feature type="domain" description="Mur ligase C-terminal" evidence="7">
    <location>
        <begin position="293"/>
        <end position="415"/>
    </location>
</feature>
<dbReference type="SUPFAM" id="SSF53623">
    <property type="entry name" value="MurD-like peptide ligases, catalytic domain"/>
    <property type="match status" value="1"/>
</dbReference>
<keyword evidence="4" id="KW-0547">Nucleotide-binding</keyword>
<dbReference type="Pfam" id="PF08245">
    <property type="entry name" value="Mur_ligase_M"/>
    <property type="match status" value="1"/>
</dbReference>
<dbReference type="InterPro" id="IPR004101">
    <property type="entry name" value="Mur_ligase_C"/>
</dbReference>
<name>A0A6J6TC43_9ZZZZ</name>
<evidence type="ECO:0000313" key="10">
    <source>
        <dbReference type="EMBL" id="CAB4744716.1"/>
    </source>
</evidence>
<dbReference type="GO" id="GO:0005524">
    <property type="term" value="F:ATP binding"/>
    <property type="evidence" value="ECO:0007669"/>
    <property type="project" value="UniProtKB-KW"/>
</dbReference>
<organism evidence="10">
    <name type="scientific">freshwater metagenome</name>
    <dbReference type="NCBI Taxonomy" id="449393"/>
    <lineage>
        <taxon>unclassified sequences</taxon>
        <taxon>metagenomes</taxon>
        <taxon>ecological metagenomes</taxon>
    </lineage>
</organism>
<dbReference type="InterPro" id="IPR036565">
    <property type="entry name" value="Mur-like_cat_sf"/>
</dbReference>
<dbReference type="PANTHER" id="PTHR11136">
    <property type="entry name" value="FOLYLPOLYGLUTAMATE SYNTHASE-RELATED"/>
    <property type="match status" value="1"/>
</dbReference>
<dbReference type="NCBIfam" id="TIGR01499">
    <property type="entry name" value="folC"/>
    <property type="match status" value="1"/>
</dbReference>
<dbReference type="InterPro" id="IPR013221">
    <property type="entry name" value="Mur_ligase_cen"/>
</dbReference>
<feature type="domain" description="Mur ligase central" evidence="8">
    <location>
        <begin position="49"/>
        <end position="268"/>
    </location>
</feature>
<evidence type="ECO:0000256" key="1">
    <source>
        <dbReference type="ARBA" id="ARBA00008276"/>
    </source>
</evidence>
<dbReference type="GO" id="GO:0008841">
    <property type="term" value="F:dihydrofolate synthase activity"/>
    <property type="evidence" value="ECO:0007669"/>
    <property type="project" value="TreeGrafter"/>
</dbReference>
<evidence type="ECO:0000259" key="7">
    <source>
        <dbReference type="Pfam" id="PF02875"/>
    </source>
</evidence>
<keyword evidence="2" id="KW-0436">Ligase</keyword>
<protein>
    <submittedName>
        <fullName evidence="10">Unannotated protein</fullName>
    </submittedName>
</protein>
<gene>
    <name evidence="9" type="ORF">UFOPK2602_00204</name>
    <name evidence="10" type="ORF">UFOPK2806_00634</name>
</gene>
<keyword evidence="3" id="KW-0479">Metal-binding</keyword>
<dbReference type="GO" id="GO:0004326">
    <property type="term" value="F:tetrahydrofolylpolyglutamate synthase activity"/>
    <property type="evidence" value="ECO:0007669"/>
    <property type="project" value="InterPro"/>
</dbReference>
<dbReference type="Pfam" id="PF02875">
    <property type="entry name" value="Mur_ligase_C"/>
    <property type="match status" value="1"/>
</dbReference>
<proteinExistence type="inferred from homology"/>
<evidence type="ECO:0000256" key="4">
    <source>
        <dbReference type="ARBA" id="ARBA00022741"/>
    </source>
</evidence>
<evidence type="ECO:0000256" key="3">
    <source>
        <dbReference type="ARBA" id="ARBA00022723"/>
    </source>
</evidence>
<evidence type="ECO:0000256" key="6">
    <source>
        <dbReference type="ARBA" id="ARBA00022842"/>
    </source>
</evidence>
<dbReference type="PANTHER" id="PTHR11136:SF0">
    <property type="entry name" value="DIHYDROFOLATE SYNTHETASE-RELATED"/>
    <property type="match status" value="1"/>
</dbReference>
<dbReference type="Gene3D" id="3.40.1190.10">
    <property type="entry name" value="Mur-like, catalytic domain"/>
    <property type="match status" value="1"/>
</dbReference>
<evidence type="ECO:0000256" key="5">
    <source>
        <dbReference type="ARBA" id="ARBA00022840"/>
    </source>
</evidence>
<dbReference type="GO" id="GO:0046872">
    <property type="term" value="F:metal ion binding"/>
    <property type="evidence" value="ECO:0007669"/>
    <property type="project" value="UniProtKB-KW"/>
</dbReference>
<comment type="similarity">
    <text evidence="1">Belongs to the folylpolyglutamate synthase family.</text>
</comment>
<keyword evidence="5" id="KW-0067">ATP-binding</keyword>